<proteinExistence type="predicted"/>
<reference evidence="1 2" key="1">
    <citation type="submission" date="2019-05" db="EMBL/GenBank/DDBJ databases">
        <title>Algicella ahnfeltiae gen. nov., sp. nov., a novel marine bacterium of the family Flavobacteriaceae isolated from a red alga.</title>
        <authorList>
            <person name="Nedashkovskaya O.I."/>
            <person name="Kukhlevskiy A.D."/>
            <person name="Kim S.-G."/>
            <person name="Zhukova N.V."/>
            <person name="Mikhailov V.V."/>
        </authorList>
    </citation>
    <scope>NUCLEOTIDE SEQUENCE [LARGE SCALE GENOMIC DNA]</scope>
    <source>
        <strain evidence="1 2">10Alg115</strain>
    </source>
</reference>
<dbReference type="KEGG" id="fbe:FF125_03350"/>
<evidence type="ECO:0000313" key="1">
    <source>
        <dbReference type="EMBL" id="QCX37517.1"/>
    </source>
</evidence>
<dbReference type="PROSITE" id="PS51257">
    <property type="entry name" value="PROKAR_LIPOPROTEIN"/>
    <property type="match status" value="1"/>
</dbReference>
<protein>
    <submittedName>
        <fullName evidence="1">DUF5007 domain-containing protein</fullName>
    </submittedName>
</protein>
<dbReference type="Proteomes" id="UP000306229">
    <property type="component" value="Chromosome"/>
</dbReference>
<evidence type="ECO:0000313" key="2">
    <source>
        <dbReference type="Proteomes" id="UP000306229"/>
    </source>
</evidence>
<dbReference type="OrthoDB" id="1315627at2"/>
<accession>A0A5B7TRD0</accession>
<organism evidence="1 2">
    <name type="scientific">Aureibaculum algae</name>
    <dbReference type="NCBI Taxonomy" id="2584122"/>
    <lineage>
        <taxon>Bacteria</taxon>
        <taxon>Pseudomonadati</taxon>
        <taxon>Bacteroidota</taxon>
        <taxon>Flavobacteriia</taxon>
        <taxon>Flavobacteriales</taxon>
        <taxon>Flavobacteriaceae</taxon>
        <taxon>Aureibaculum</taxon>
    </lineage>
</organism>
<sequence>MKKILTTLIIAIAFASCTPPEVGYISDDIHALEDTIFVPRGVFKLAAAPAAEGSTYPLEWEITSITDASGTPTQALFEEHEITTWTSAYNPETDTTLELAQAKIEQTQEPSVLISSVSGEIAFTQATKFVDGDIFKINVKVKNVNGERQLDDFVVVKLLPFEAVEFPTEMRSRLQLGKGGGAFDIGYTSVISNGNDDEVPSVLDGTHPYITVLKTSNEPAVGVNVKMIIADSYGEALNPEEVVFYPSGSSYLQNYHDNSTETTTDATSTTFSLPAPPFPQYARNYSGSSSYLMYYLTTTNAFTVDKDAYEADNGAKDWSDYIDPDTGEIRNRAYIRWGIKINDSGTWEIKMKIPYTKLKE</sequence>
<name>A0A5B7TRD0_9FLAO</name>
<keyword evidence="2" id="KW-1185">Reference proteome</keyword>
<gene>
    <name evidence="1" type="ORF">FF125_03350</name>
</gene>
<dbReference type="RefSeq" id="WP_138948450.1">
    <property type="nucleotide sequence ID" value="NZ_CP040749.1"/>
</dbReference>
<dbReference type="AlphaFoldDB" id="A0A5B7TRD0"/>
<dbReference type="EMBL" id="CP040749">
    <property type="protein sequence ID" value="QCX37517.1"/>
    <property type="molecule type" value="Genomic_DNA"/>
</dbReference>